<organism evidence="1 2">
    <name type="scientific">Tritrichomonas musculus</name>
    <dbReference type="NCBI Taxonomy" id="1915356"/>
    <lineage>
        <taxon>Eukaryota</taxon>
        <taxon>Metamonada</taxon>
        <taxon>Parabasalia</taxon>
        <taxon>Tritrichomonadida</taxon>
        <taxon>Tritrichomonadidae</taxon>
        <taxon>Tritrichomonas</taxon>
    </lineage>
</organism>
<proteinExistence type="predicted"/>
<accession>A0ABR2KGX0</accession>
<reference evidence="1 2" key="1">
    <citation type="submission" date="2024-04" db="EMBL/GenBank/DDBJ databases">
        <title>Tritrichomonas musculus Genome.</title>
        <authorList>
            <person name="Alves-Ferreira E."/>
            <person name="Grigg M."/>
            <person name="Lorenzi H."/>
            <person name="Galac M."/>
        </authorList>
    </citation>
    <scope>NUCLEOTIDE SEQUENCE [LARGE SCALE GENOMIC DNA]</scope>
    <source>
        <strain evidence="1 2">EAF2021</strain>
    </source>
</reference>
<sequence length="2590" mass="300666">MNEGSSSSITRLNVSPNNLDDQISIKISKITSNPIASEKTLNEIRNLIFYIPITKIEEATQGIAEKILNVAIQTNSVQSSKEIDNFRHELLSLLNTLNYHFNGSIPKEKLTTFFNYISDGSISDLTDALPIIRQTFEAGLNKQFLHEIAKLTISSCSKRIRWLHQNFDSIDSTYFNPFLTLLTVISFCARTFEDLRDQFISIFSSIEEIISKDFQDDTINYSTLPLLALKARMIHCYSLSADILFKNKSLSFLIDSYISILQKCPLSFHLLYEEIAWSFVCLISSKKDPVILQKYIEIFPSLTDFTICDIDFYISRQTIVNKLFETIILSPKCNWNIFQNVIEIMLRFSINSLFVNSIQYIQRISRFQKTIVYIFNKIKDMPPQANYRYHFSILFALHQLIKSMDETAKYEIKTSNEKSFDFNDIQHIISIVSNLFESISKVLECLIAVFESLTELRLRNEKITQSNIPSLPFSQIEIQYVHKIFSNLIFLLVDVRFLSSKCNFRYASQCINSDPKNNSKMCVIHLKLLKCYERVKKCISYIFQSFPKILKKYFHPLFMQNFWNGFFTEFFKRNENVLTNSSFVHSFYLDVVTFSYIIISLLQKCIDELNNPTKGSMVIQTVQQILHKINSQPDHRFDTKEKYVTIALMMMQKKVINVIYVFQSRVEAIPNITEAISFIIEIFTMLATFFKKHQNIPDFLNPRFIDRMIIVANQTDVGPSLISFFQFANKFAPKNIEFHQVVDLLIRPPYCGIRSLFIIYSIGKRNKNIVYGDKERMRRLLNLILNALPKAKDDEKAVLLKIMKKLPTSRTITADESGLEPTFILNNDQFSIPAIDLIEGNVKSIFNSPSNEELWIQLKSYLRPIFGINNHIKYINGFKNYDYDHKISRLLVPLLRINREKAFSLFFDLSVESLSFFANILVTLSNSSFNFNDSESLKFFSILKTQEDFTEFLKKILFITDIAYPNVFFIRNNIINNIIKNVARSVIDPVSFALFVVNAVSNRFLPRRINSFPGNRFLFYELEISVPEVPDLIERAKEYLSRSYSLTKQSNTIFFDYIANSHSKFNRYLYGEFASVCTDDDDADQFMNELFDKFFATNLYHFIKISSILIRISPSLIDKHLDQFDNFLKVEIANTNTNSASDKEKREIVNDFLCSLVRHCPDFLCKYENRFFEIICCTKDFYTSNLPLFKIIKDSIPDSLFKRLKDHFIQRLRDDNIDNLMNWENFTTAKLTCFGKWDSIDHYWPIAFTLFPSEITPTTIRQLSEVIKNFSDQGIEFFHIICRLLVNEDVICYLVSENRYEVLMSYIVQALCNYNLAIDKRDLRILIDAIAFANDAGIRFLRTAIRNEKKFAFIQIAFEEEEHSKSLKEIILSDKDFVQSVLKVEPNSIASISQLSFSIASLSDENLFCNPEIYEIVFKFFINNLRCDGNCLVYVEHFIHFLTENISKLTRNDILIALIAFFNTNSQVVIAMIYQLIEKITKENSSFKIEELISLKFITNDIAYVFLKTVILPFIKNKNCNPEEFLSLIEPFKDTINPNQDINSNTNNEGNNNQMTVENERNNTGNRVDYSYPFNLYLHAILHLINEVPTFSVTTDKAYELFCHCQKANEKHIVFEIWSKSKGESHFETFFKSFLDSISVYISSYQKAACDNIKFPKNIPIPLLNPLVKAIINYQKSSSIIVSLWTIISNNLDCIPKPLSILWPIFIQQTLNLKHFAKKRQINSLTPLIAILTNLICSSPPPENKEHQVIIFFSNFVIFSLRVIIEQPQPTLKMIIPIIKSAKKLVKQFGPQVNIVNSFFKVIFEAYQKSLKQQYEIFQILMHFVSKMIKCAILYDGTIDFDPICDMVFHVVCIPDSPSWPPSYIALDTLLNNKKCIAKVASMMGNINSEDIWIRLSSIFWKHQFPEDIILTKLLPFARRVFKTENADPSTAKFMLTCLLVTIINNPYGEATKYLRDDLKNPVFRTFFMKYFVILRNLKPYVITSVGSILKKEGLNLDLIDAANPELKSYLSKKKEKTNTYLTQLEGCLDETLYTSLSDWKTASDLPEYIRDDYMHSFLPFSSVKTDLRHNLHLSIFQDMQNQKDIQNIPPIYIDTLNDIFDKVTTTKAELDESIQNLPLNPLILYDIKFAKFLMISSAMKKKRPFSRTLSPFYSPIIHQSLFNFIQRQGINDSDIYSKFSSKLNKSLQTSFCEPRPPKPDIEFFVKNNSKSLENLILSLSSKIKDIEWTEIIFCAAQNGLRLKSKNPIFLTAIIRLLPLLYDDKMARKYQLNLTSPIDPFWSVFFIEFFIQNNVTDKELLSYLSPSIFLSIAKNENVVFQSLKNIILKKRTFNSFDVQADVPLVINDKISLIFHLDNDVMMIRGKSGRKYQYLISNRRLMNMEFCMFNCSANFILKKFGDTRERGILLPAIQSLSLHNSIDDCQFISQTDAVPLSLLKKDEMCFSTKKDNILWKSLLAERLGALSALQILERGDFDINTALISEKSIYIAYDNIIKNNNDLCKLPLFVNKGMLNGPFKNGIIATFLCFSYYKDELLYFLGNEKFDADDIQNRLKEFSIPNSSAHQVNENIDKLIEFSLENDSLNSVPWF</sequence>
<comment type="caution">
    <text evidence="1">The sequence shown here is derived from an EMBL/GenBank/DDBJ whole genome shotgun (WGS) entry which is preliminary data.</text>
</comment>
<gene>
    <name evidence="1" type="ORF">M9Y10_035169</name>
</gene>
<keyword evidence="2" id="KW-1185">Reference proteome</keyword>
<evidence type="ECO:0000313" key="2">
    <source>
        <dbReference type="Proteomes" id="UP001470230"/>
    </source>
</evidence>
<protein>
    <recommendedName>
        <fullName evidence="3">Non-specific serine/threonine protein kinase</fullName>
    </recommendedName>
</protein>
<dbReference type="EMBL" id="JAPFFF010000005">
    <property type="protein sequence ID" value="KAK8890393.1"/>
    <property type="molecule type" value="Genomic_DNA"/>
</dbReference>
<name>A0ABR2KGX0_9EUKA</name>
<dbReference type="Proteomes" id="UP001470230">
    <property type="component" value="Unassembled WGS sequence"/>
</dbReference>
<evidence type="ECO:0000313" key="1">
    <source>
        <dbReference type="EMBL" id="KAK8890393.1"/>
    </source>
</evidence>
<evidence type="ECO:0008006" key="3">
    <source>
        <dbReference type="Google" id="ProtNLM"/>
    </source>
</evidence>